<dbReference type="RefSeq" id="XP_019615376.1">
    <property type="nucleotide sequence ID" value="XM_019759817.1"/>
</dbReference>
<evidence type="ECO:0000256" key="9">
    <source>
        <dbReference type="RuleBase" id="RU361277"/>
    </source>
</evidence>
<dbReference type="FunFam" id="3.40.50.720:FF:000068">
    <property type="entry name" value="Sorbitol dehydrogenase"/>
    <property type="match status" value="1"/>
</dbReference>
<keyword evidence="4 9" id="KW-0862">Zinc</keyword>
<dbReference type="SUPFAM" id="SSF50129">
    <property type="entry name" value="GroES-like"/>
    <property type="match status" value="1"/>
</dbReference>
<dbReference type="SUPFAM" id="SSF51735">
    <property type="entry name" value="NAD(P)-binding Rossmann-fold domains"/>
    <property type="match status" value="1"/>
</dbReference>
<dbReference type="PROSITE" id="PS00059">
    <property type="entry name" value="ADH_ZINC"/>
    <property type="match status" value="1"/>
</dbReference>
<dbReference type="CDD" id="cd05285">
    <property type="entry name" value="sorbitol_DH"/>
    <property type="match status" value="1"/>
</dbReference>
<dbReference type="InterPro" id="IPR013154">
    <property type="entry name" value="ADH-like_N"/>
</dbReference>
<evidence type="ECO:0000259" key="10">
    <source>
        <dbReference type="SMART" id="SM00829"/>
    </source>
</evidence>
<keyword evidence="6" id="KW-0520">NAD</keyword>
<dbReference type="Pfam" id="PF08240">
    <property type="entry name" value="ADH_N"/>
    <property type="match status" value="1"/>
</dbReference>
<gene>
    <name evidence="12" type="primary">LOC109463104</name>
</gene>
<dbReference type="AlphaFoldDB" id="A0A6P4YEK3"/>
<sequence length="351" mass="37177">MSEPNISAVLLEKGNLKMEERPIPKPGKNEVQIAIHSVGICGSDVHFWTDGSIGPFLVKSPMVLGHEASGTVCQLGEGVTHLNIGDRVAIEPGIPCRQCAACKGGKYNLCPHVKFCATPPVDGSLCRYYVHPADLCFKLPDNVSYEEGALLEPLSVAVHACRRSGVTIGSNVLVCGAGPIGLVCLLAAKAMGAAKVVTTDIDAKRLECARQMGADVTVDVTSRDGRAVADQVVQELGCQPDVTIECSGAEPSIHAGIYATQPGGVLMIVGCGRQMATIPLLDAALKEVDIRGNLRYCNDYPTALAMVASGQVNVKPLVTHRYSLEQTLEAFEFAKKGEGIKVMIHCDKTKA</sequence>
<dbReference type="PANTHER" id="PTHR43161">
    <property type="entry name" value="SORBITOL DEHYDROGENASE"/>
    <property type="match status" value="1"/>
</dbReference>
<dbReference type="SMART" id="SM00829">
    <property type="entry name" value="PKS_ER"/>
    <property type="match status" value="1"/>
</dbReference>
<dbReference type="Gene3D" id="3.40.50.720">
    <property type="entry name" value="NAD(P)-binding Rossmann-like Domain"/>
    <property type="match status" value="1"/>
</dbReference>
<evidence type="ECO:0000256" key="8">
    <source>
        <dbReference type="ARBA" id="ARBA00032485"/>
    </source>
</evidence>
<evidence type="ECO:0000313" key="12">
    <source>
        <dbReference type="RefSeq" id="XP_019615376.1"/>
    </source>
</evidence>
<keyword evidence="11" id="KW-1185">Reference proteome</keyword>
<dbReference type="KEGG" id="bbel:109463104"/>
<evidence type="ECO:0000256" key="3">
    <source>
        <dbReference type="ARBA" id="ARBA00022723"/>
    </source>
</evidence>
<dbReference type="GO" id="GO:0008270">
    <property type="term" value="F:zinc ion binding"/>
    <property type="evidence" value="ECO:0007669"/>
    <property type="project" value="InterPro"/>
</dbReference>
<dbReference type="InterPro" id="IPR045306">
    <property type="entry name" value="SDH-like"/>
</dbReference>
<protein>
    <recommendedName>
        <fullName evidence="7">Sorbitol dehydrogenase</fullName>
    </recommendedName>
    <alternativeName>
        <fullName evidence="8">Polyol dehydrogenase</fullName>
    </alternativeName>
</protein>
<evidence type="ECO:0000256" key="6">
    <source>
        <dbReference type="ARBA" id="ARBA00023027"/>
    </source>
</evidence>
<dbReference type="InterPro" id="IPR013149">
    <property type="entry name" value="ADH-like_C"/>
</dbReference>
<dbReference type="GeneID" id="109463104"/>
<dbReference type="Pfam" id="PF00107">
    <property type="entry name" value="ADH_zinc_N"/>
    <property type="match status" value="1"/>
</dbReference>
<evidence type="ECO:0000256" key="5">
    <source>
        <dbReference type="ARBA" id="ARBA00023002"/>
    </source>
</evidence>
<evidence type="ECO:0000256" key="4">
    <source>
        <dbReference type="ARBA" id="ARBA00022833"/>
    </source>
</evidence>
<dbReference type="PANTHER" id="PTHR43161:SF9">
    <property type="entry name" value="SORBITOL DEHYDROGENASE"/>
    <property type="match status" value="1"/>
</dbReference>
<organism evidence="11 12">
    <name type="scientific">Branchiostoma belcheri</name>
    <name type="common">Amphioxus</name>
    <dbReference type="NCBI Taxonomy" id="7741"/>
    <lineage>
        <taxon>Eukaryota</taxon>
        <taxon>Metazoa</taxon>
        <taxon>Chordata</taxon>
        <taxon>Cephalochordata</taxon>
        <taxon>Leptocardii</taxon>
        <taxon>Amphioxiformes</taxon>
        <taxon>Branchiostomatidae</taxon>
        <taxon>Branchiostoma</taxon>
    </lineage>
</organism>
<keyword evidence="5" id="KW-0560">Oxidoreductase</keyword>
<proteinExistence type="inferred from homology"/>
<dbReference type="Proteomes" id="UP000515135">
    <property type="component" value="Unplaced"/>
</dbReference>
<comment type="similarity">
    <text evidence="2 9">Belongs to the zinc-containing alcohol dehydrogenase family.</text>
</comment>
<keyword evidence="3 9" id="KW-0479">Metal-binding</keyword>
<evidence type="ECO:0000256" key="1">
    <source>
        <dbReference type="ARBA" id="ARBA00001947"/>
    </source>
</evidence>
<reference evidence="12" key="1">
    <citation type="submission" date="2025-08" db="UniProtKB">
        <authorList>
            <consortium name="RefSeq"/>
        </authorList>
    </citation>
    <scope>IDENTIFICATION</scope>
    <source>
        <tissue evidence="12">Gonad</tissue>
    </source>
</reference>
<dbReference type="InterPro" id="IPR011032">
    <property type="entry name" value="GroES-like_sf"/>
</dbReference>
<dbReference type="InterPro" id="IPR036291">
    <property type="entry name" value="NAD(P)-bd_dom_sf"/>
</dbReference>
<evidence type="ECO:0000256" key="7">
    <source>
        <dbReference type="ARBA" id="ARBA00026132"/>
    </source>
</evidence>
<dbReference type="GO" id="GO:0006062">
    <property type="term" value="P:sorbitol catabolic process"/>
    <property type="evidence" value="ECO:0007669"/>
    <property type="project" value="TreeGrafter"/>
</dbReference>
<dbReference type="InterPro" id="IPR002328">
    <property type="entry name" value="ADH_Zn_CS"/>
</dbReference>
<comment type="cofactor">
    <cofactor evidence="1 9">
        <name>Zn(2+)</name>
        <dbReference type="ChEBI" id="CHEBI:29105"/>
    </cofactor>
</comment>
<dbReference type="GO" id="GO:0003939">
    <property type="term" value="F:L-iditol 2-dehydrogenase (NAD+) activity"/>
    <property type="evidence" value="ECO:0007669"/>
    <property type="project" value="TreeGrafter"/>
</dbReference>
<accession>A0A6P4YEK3</accession>
<feature type="domain" description="Enoyl reductase (ER)" evidence="10">
    <location>
        <begin position="14"/>
        <end position="344"/>
    </location>
</feature>
<dbReference type="Gene3D" id="3.90.180.10">
    <property type="entry name" value="Medium-chain alcohol dehydrogenases, catalytic domain"/>
    <property type="match status" value="1"/>
</dbReference>
<evidence type="ECO:0000313" key="11">
    <source>
        <dbReference type="Proteomes" id="UP000515135"/>
    </source>
</evidence>
<dbReference type="OrthoDB" id="1879366at2759"/>
<dbReference type="InterPro" id="IPR020843">
    <property type="entry name" value="ER"/>
</dbReference>
<name>A0A6P4YEK3_BRABE</name>
<evidence type="ECO:0000256" key="2">
    <source>
        <dbReference type="ARBA" id="ARBA00008072"/>
    </source>
</evidence>